<reference evidence="13 14" key="1">
    <citation type="journal article" date="2017" name="ISME J.">
        <title>Energy and carbon metabolisms in a deep terrestrial subsurface fluid microbial community.</title>
        <authorList>
            <person name="Momper L."/>
            <person name="Jungbluth S.P."/>
            <person name="Lee M.D."/>
            <person name="Amend J.P."/>
        </authorList>
    </citation>
    <scope>NUCLEOTIDE SEQUENCE [LARGE SCALE GENOMIC DNA]</scope>
    <source>
        <strain evidence="13">SURF_17</strain>
    </source>
</reference>
<dbReference type="NCBIfam" id="NF003793">
    <property type="entry name" value="PRK05382.1"/>
    <property type="match status" value="1"/>
</dbReference>
<dbReference type="PIRSF" id="PIRSF001456">
    <property type="entry name" value="Chorismate_synth"/>
    <property type="match status" value="1"/>
</dbReference>
<dbReference type="GO" id="GO:0008652">
    <property type="term" value="P:amino acid biosynthetic process"/>
    <property type="evidence" value="ECO:0007669"/>
    <property type="project" value="UniProtKB-KW"/>
</dbReference>
<evidence type="ECO:0000256" key="8">
    <source>
        <dbReference type="ARBA" id="ARBA00022857"/>
    </source>
</evidence>
<keyword evidence="10 11" id="KW-0456">Lyase</keyword>
<dbReference type="AlphaFoldDB" id="A0A419F1S8"/>
<protein>
    <recommendedName>
        <fullName evidence="3 11">Chorismate synthase</fullName>
        <shortName evidence="11">CS</shortName>
        <ecNumber evidence="3 11">4.2.3.5</ecNumber>
    </recommendedName>
    <alternativeName>
        <fullName evidence="11">5-enolpyruvylshikimate-3-phosphate phospholyase</fullName>
    </alternativeName>
</protein>
<dbReference type="InterPro" id="IPR020541">
    <property type="entry name" value="Chorismate_synthase_CS"/>
</dbReference>
<feature type="binding site" evidence="11">
    <location>
        <position position="342"/>
    </location>
    <ligand>
        <name>FMN</name>
        <dbReference type="ChEBI" id="CHEBI:58210"/>
    </ligand>
</feature>
<dbReference type="CDD" id="cd07304">
    <property type="entry name" value="Chorismate_synthase"/>
    <property type="match status" value="1"/>
</dbReference>
<keyword evidence="8 11" id="KW-0521">NADP</keyword>
<dbReference type="GO" id="GO:0009423">
    <property type="term" value="P:chorismate biosynthetic process"/>
    <property type="evidence" value="ECO:0007669"/>
    <property type="project" value="UniProtKB-UniRule"/>
</dbReference>
<comment type="cofactor">
    <cofactor evidence="11 12">
        <name>FMNH2</name>
        <dbReference type="ChEBI" id="CHEBI:57618"/>
    </cofactor>
    <text evidence="11 12">Reduced FMN (FMNH(2)).</text>
</comment>
<feature type="binding site" evidence="11">
    <location>
        <position position="46"/>
    </location>
    <ligand>
        <name>NADP(+)</name>
        <dbReference type="ChEBI" id="CHEBI:58349"/>
    </ligand>
</feature>
<evidence type="ECO:0000256" key="6">
    <source>
        <dbReference type="ARBA" id="ARBA00022643"/>
    </source>
</evidence>
<dbReference type="PROSITE" id="PS00787">
    <property type="entry name" value="CHORISMATE_SYNTHASE_1"/>
    <property type="match status" value="1"/>
</dbReference>
<dbReference type="Pfam" id="PF01264">
    <property type="entry name" value="Chorismate_synt"/>
    <property type="match status" value="1"/>
</dbReference>
<evidence type="ECO:0000313" key="13">
    <source>
        <dbReference type="EMBL" id="RJP72166.1"/>
    </source>
</evidence>
<evidence type="ECO:0000256" key="5">
    <source>
        <dbReference type="ARBA" id="ARBA00022630"/>
    </source>
</evidence>
<gene>
    <name evidence="11" type="primary">aroC</name>
    <name evidence="13" type="ORF">C4532_06425</name>
</gene>
<feature type="binding site" evidence="11">
    <location>
        <begin position="131"/>
        <end position="133"/>
    </location>
    <ligand>
        <name>FMN</name>
        <dbReference type="ChEBI" id="CHEBI:58210"/>
    </ligand>
</feature>
<dbReference type="Gene3D" id="3.60.150.10">
    <property type="entry name" value="Chorismate synthase AroC"/>
    <property type="match status" value="1"/>
</dbReference>
<comment type="subunit">
    <text evidence="11">Homotetramer.</text>
</comment>
<dbReference type="GO" id="GO:0009073">
    <property type="term" value="P:aromatic amino acid family biosynthetic process"/>
    <property type="evidence" value="ECO:0007669"/>
    <property type="project" value="UniProtKB-KW"/>
</dbReference>
<dbReference type="EC" id="4.2.3.5" evidence="3 11"/>
<evidence type="ECO:0000256" key="4">
    <source>
        <dbReference type="ARBA" id="ARBA00022605"/>
    </source>
</evidence>
<dbReference type="PANTHER" id="PTHR21085:SF0">
    <property type="entry name" value="CHORISMATE SYNTHASE"/>
    <property type="match status" value="1"/>
</dbReference>
<evidence type="ECO:0000313" key="14">
    <source>
        <dbReference type="Proteomes" id="UP000285961"/>
    </source>
</evidence>
<dbReference type="NCBIfam" id="TIGR00033">
    <property type="entry name" value="aroC"/>
    <property type="match status" value="1"/>
</dbReference>
<comment type="caution">
    <text evidence="13">The sequence shown here is derived from an EMBL/GenBank/DDBJ whole genome shotgun (WGS) entry which is preliminary data.</text>
</comment>
<evidence type="ECO:0000256" key="10">
    <source>
        <dbReference type="ARBA" id="ARBA00023239"/>
    </source>
</evidence>
<dbReference type="SUPFAM" id="SSF103263">
    <property type="entry name" value="Chorismate synthase, AroC"/>
    <property type="match status" value="1"/>
</dbReference>
<keyword evidence="5 11" id="KW-0285">Flavoprotein</keyword>
<dbReference type="InterPro" id="IPR000453">
    <property type="entry name" value="Chorismate_synth"/>
</dbReference>
<dbReference type="PANTHER" id="PTHR21085">
    <property type="entry name" value="CHORISMATE SYNTHASE"/>
    <property type="match status" value="1"/>
</dbReference>
<dbReference type="GO" id="GO:0004107">
    <property type="term" value="F:chorismate synthase activity"/>
    <property type="evidence" value="ECO:0007669"/>
    <property type="project" value="UniProtKB-UniRule"/>
</dbReference>
<feature type="binding site" evidence="11">
    <location>
        <position position="301"/>
    </location>
    <ligand>
        <name>FMN</name>
        <dbReference type="ChEBI" id="CHEBI:58210"/>
    </ligand>
</feature>
<name>A0A419F1S8_9BACT</name>
<dbReference type="EMBL" id="QZKI01000048">
    <property type="protein sequence ID" value="RJP72166.1"/>
    <property type="molecule type" value="Genomic_DNA"/>
</dbReference>
<keyword evidence="9 11" id="KW-0057">Aromatic amino acid biosynthesis</keyword>
<keyword evidence="6 11" id="KW-0288">FMN</keyword>
<keyword evidence="7 11" id="KW-0274">FAD</keyword>
<sequence length="394" mass="42331">MFRHLTAGESHGRALIAILEGVPAGLPIDHQFIDSRLASRQSGYGRGARMKIEQDHAEFLSGIRDGATLGSPVAIMIPNKDWENWQKVMAPFETEAAAVRAKAVMRPRPGHADLAGALKYMHTDIRNVLERASARETAARTAVGAIAELLLHEFDITLAAHVIRIGPVAAETSRLNAKQILMRSEKSPIRCADASAAPKMMHAIDEAGTAGDTLGGTVEVLVTNPPVGLGSHAQWDRRLDGRFAAAVMAVPAIKAVEIGAGVALGHLRGSQAHDEIFHKGRNRRRSAGYYRTTNRAGGVEGGISNGEDIIVRATMKPIPTLGKPLRSVDIRTRKPATAAMERSDICAVPAASVIVRAVVAIEMANAMMEKFGGDSLREMRANFANYIRAITKSR</sequence>
<dbReference type="InterPro" id="IPR035904">
    <property type="entry name" value="Chorismate_synth_AroC_sf"/>
</dbReference>
<proteinExistence type="inferred from homology"/>
<dbReference type="GO" id="GO:0005829">
    <property type="term" value="C:cytosol"/>
    <property type="evidence" value="ECO:0007669"/>
    <property type="project" value="TreeGrafter"/>
</dbReference>
<organism evidence="13 14">
    <name type="scientific">Candidatus Abyssobacteria bacterium SURF_17</name>
    <dbReference type="NCBI Taxonomy" id="2093361"/>
    <lineage>
        <taxon>Bacteria</taxon>
        <taxon>Pseudomonadati</taxon>
        <taxon>Candidatus Hydrogenedentota</taxon>
        <taxon>Candidatus Abyssobacteria</taxon>
    </lineage>
</organism>
<dbReference type="UniPathway" id="UPA00053">
    <property type="reaction ID" value="UER00090"/>
</dbReference>
<dbReference type="PROSITE" id="PS00788">
    <property type="entry name" value="CHORISMATE_SYNTHASE_2"/>
    <property type="match status" value="1"/>
</dbReference>
<evidence type="ECO:0000256" key="3">
    <source>
        <dbReference type="ARBA" id="ARBA00013036"/>
    </source>
</evidence>
<feature type="binding site" evidence="11">
    <location>
        <begin position="316"/>
        <end position="320"/>
    </location>
    <ligand>
        <name>FMN</name>
        <dbReference type="ChEBI" id="CHEBI:58210"/>
    </ligand>
</feature>
<accession>A0A419F1S8</accession>
<comment type="similarity">
    <text evidence="2 11 12">Belongs to the chorismate synthase family.</text>
</comment>
<evidence type="ECO:0000256" key="2">
    <source>
        <dbReference type="ARBA" id="ARBA00008014"/>
    </source>
</evidence>
<comment type="function">
    <text evidence="11">Catalyzes the anti-1,4-elimination of the C-3 phosphate and the C-6 proR hydrogen from 5-enolpyruvylshikimate-3-phosphate (EPSP) to yield chorismate, which is the branch point compound that serves as the starting substrate for the three terminal pathways of aromatic amino acid biosynthesis. This reaction introduces a second double bond into the aromatic ring system.</text>
</comment>
<comment type="catalytic activity">
    <reaction evidence="11 12">
        <text>5-O-(1-carboxyvinyl)-3-phosphoshikimate = chorismate + phosphate</text>
        <dbReference type="Rhea" id="RHEA:21020"/>
        <dbReference type="ChEBI" id="CHEBI:29748"/>
        <dbReference type="ChEBI" id="CHEBI:43474"/>
        <dbReference type="ChEBI" id="CHEBI:57701"/>
        <dbReference type="EC" id="4.2.3.5"/>
    </reaction>
</comment>
<evidence type="ECO:0000256" key="1">
    <source>
        <dbReference type="ARBA" id="ARBA00005044"/>
    </source>
</evidence>
<evidence type="ECO:0000256" key="7">
    <source>
        <dbReference type="ARBA" id="ARBA00022827"/>
    </source>
</evidence>
<dbReference type="FunFam" id="3.60.150.10:FF:000002">
    <property type="entry name" value="Chorismate synthase"/>
    <property type="match status" value="1"/>
</dbReference>
<dbReference type="HAMAP" id="MF_00300">
    <property type="entry name" value="Chorismate_synth"/>
    <property type="match status" value="1"/>
</dbReference>
<keyword evidence="4 11" id="KW-0028">Amino-acid biosynthesis</keyword>
<comment type="pathway">
    <text evidence="1 11 12">Metabolic intermediate biosynthesis; chorismate biosynthesis; chorismate from D-erythrose 4-phosphate and phosphoenolpyruvate: step 7/7.</text>
</comment>
<dbReference type="Proteomes" id="UP000285961">
    <property type="component" value="Unassembled WGS sequence"/>
</dbReference>
<feature type="binding site" evidence="11">
    <location>
        <position position="40"/>
    </location>
    <ligand>
        <name>NADP(+)</name>
        <dbReference type="ChEBI" id="CHEBI:58349"/>
    </ligand>
</feature>
<comment type="caution">
    <text evidence="11">Lacks conserved residue(s) required for the propagation of feature annotation.</text>
</comment>
<evidence type="ECO:0000256" key="11">
    <source>
        <dbReference type="HAMAP-Rule" id="MF_00300"/>
    </source>
</evidence>
<dbReference type="GO" id="GO:0010181">
    <property type="term" value="F:FMN binding"/>
    <property type="evidence" value="ECO:0007669"/>
    <property type="project" value="TreeGrafter"/>
</dbReference>
<evidence type="ECO:0000256" key="9">
    <source>
        <dbReference type="ARBA" id="ARBA00023141"/>
    </source>
</evidence>
<evidence type="ECO:0000256" key="12">
    <source>
        <dbReference type="RuleBase" id="RU000605"/>
    </source>
</evidence>